<sequence>MGNLPLVTFAFISMLGMAVPGPDVVLAITNGSRYGVRHAFFGMAGVVLSDLVLICMVGLGFAALLVASEFYLSAVRMVGAFYLIFIAVGVLRASEAPRHRFDLSLPDKGHSTKALILRCFMVAVTNPGAWLFFPAILPSFIDTNEPIAIQYAVLAIIAAVADVSVLMLYATLGSRAAALLAGPNAMWIDRLYGITLLGLSSVLILQSLGHL</sequence>
<dbReference type="InterPro" id="IPR001123">
    <property type="entry name" value="LeuE-type"/>
</dbReference>
<keyword evidence="5 6" id="KW-0472">Membrane</keyword>
<feature type="transmembrane region" description="Helical" evidence="6">
    <location>
        <begin position="191"/>
        <end position="209"/>
    </location>
</feature>
<dbReference type="PIRSF" id="PIRSF006324">
    <property type="entry name" value="LeuE"/>
    <property type="match status" value="1"/>
</dbReference>
<reference evidence="7 8" key="1">
    <citation type="submission" date="2018-03" db="EMBL/GenBank/DDBJ databases">
        <title>Genome sequence of the symbiotic type strain Mesorhizobium helmanticense CSLC115NT isolated from Lotus corniculatus nodules.</title>
        <authorList>
            <person name="Sannazzaro A.I."/>
            <person name="Torres Tejerizo G.A."/>
            <person name="Dip D."/>
            <person name="Caballero M."/>
            <person name="Pistorio M."/>
            <person name="Estrella M.J."/>
        </authorList>
    </citation>
    <scope>NUCLEOTIDE SEQUENCE [LARGE SCALE GENOMIC DNA]</scope>
    <source>
        <strain evidence="7 8">CSLC115N</strain>
    </source>
</reference>
<name>A0A2T4IRY4_9HYPH</name>
<feature type="transmembrane region" description="Helical" evidence="6">
    <location>
        <begin position="70"/>
        <end position="94"/>
    </location>
</feature>
<feature type="transmembrane region" description="Helical" evidence="6">
    <location>
        <begin position="115"/>
        <end position="137"/>
    </location>
</feature>
<evidence type="ECO:0000313" key="7">
    <source>
        <dbReference type="EMBL" id="PTE08416.1"/>
    </source>
</evidence>
<keyword evidence="4 6" id="KW-1133">Transmembrane helix</keyword>
<organism evidence="7 8">
    <name type="scientific">Mesorhizobium helmanticense</name>
    <dbReference type="NCBI Taxonomy" id="1776423"/>
    <lineage>
        <taxon>Bacteria</taxon>
        <taxon>Pseudomonadati</taxon>
        <taxon>Pseudomonadota</taxon>
        <taxon>Alphaproteobacteria</taxon>
        <taxon>Hyphomicrobiales</taxon>
        <taxon>Phyllobacteriaceae</taxon>
        <taxon>Mesorhizobium</taxon>
    </lineage>
</organism>
<evidence type="ECO:0000256" key="1">
    <source>
        <dbReference type="ARBA" id="ARBA00004651"/>
    </source>
</evidence>
<dbReference type="AlphaFoldDB" id="A0A2T4IRY4"/>
<evidence type="ECO:0000256" key="3">
    <source>
        <dbReference type="ARBA" id="ARBA00022692"/>
    </source>
</evidence>
<feature type="transmembrane region" description="Helical" evidence="6">
    <location>
        <begin position="6"/>
        <end position="28"/>
    </location>
</feature>
<dbReference type="GO" id="GO:0015171">
    <property type="term" value="F:amino acid transmembrane transporter activity"/>
    <property type="evidence" value="ECO:0007669"/>
    <property type="project" value="TreeGrafter"/>
</dbReference>
<feature type="transmembrane region" description="Helical" evidence="6">
    <location>
        <begin position="40"/>
        <end position="64"/>
    </location>
</feature>
<evidence type="ECO:0000313" key="8">
    <source>
        <dbReference type="Proteomes" id="UP000240259"/>
    </source>
</evidence>
<protein>
    <submittedName>
        <fullName evidence="7">Amino acid transporter</fullName>
    </submittedName>
</protein>
<evidence type="ECO:0000256" key="4">
    <source>
        <dbReference type="ARBA" id="ARBA00022989"/>
    </source>
</evidence>
<gene>
    <name evidence="7" type="ORF">C9427_20730</name>
</gene>
<dbReference type="PANTHER" id="PTHR30086:SF20">
    <property type="entry name" value="ARGININE EXPORTER PROTEIN ARGO-RELATED"/>
    <property type="match status" value="1"/>
</dbReference>
<evidence type="ECO:0000256" key="6">
    <source>
        <dbReference type="SAM" id="Phobius"/>
    </source>
</evidence>
<dbReference type="EMBL" id="PZJX01000039">
    <property type="protein sequence ID" value="PTE08416.1"/>
    <property type="molecule type" value="Genomic_DNA"/>
</dbReference>
<keyword evidence="2" id="KW-1003">Cell membrane</keyword>
<evidence type="ECO:0000256" key="2">
    <source>
        <dbReference type="ARBA" id="ARBA00022475"/>
    </source>
</evidence>
<dbReference type="PANTHER" id="PTHR30086">
    <property type="entry name" value="ARGININE EXPORTER PROTEIN ARGO"/>
    <property type="match status" value="1"/>
</dbReference>
<comment type="subcellular location">
    <subcellularLocation>
        <location evidence="1">Cell membrane</location>
        <topology evidence="1">Multi-pass membrane protein</topology>
    </subcellularLocation>
</comment>
<dbReference type="Proteomes" id="UP000240259">
    <property type="component" value="Unassembled WGS sequence"/>
</dbReference>
<proteinExistence type="predicted"/>
<feature type="transmembrane region" description="Helical" evidence="6">
    <location>
        <begin position="149"/>
        <end position="170"/>
    </location>
</feature>
<dbReference type="Pfam" id="PF01810">
    <property type="entry name" value="LysE"/>
    <property type="match status" value="1"/>
</dbReference>
<accession>A0A2T4IRY4</accession>
<keyword evidence="8" id="KW-1185">Reference proteome</keyword>
<dbReference type="OrthoDB" id="9804822at2"/>
<dbReference type="GO" id="GO:0005886">
    <property type="term" value="C:plasma membrane"/>
    <property type="evidence" value="ECO:0007669"/>
    <property type="project" value="UniProtKB-SubCell"/>
</dbReference>
<comment type="caution">
    <text evidence="7">The sequence shown here is derived from an EMBL/GenBank/DDBJ whole genome shotgun (WGS) entry which is preliminary data.</text>
</comment>
<keyword evidence="3 6" id="KW-0812">Transmembrane</keyword>
<evidence type="ECO:0000256" key="5">
    <source>
        <dbReference type="ARBA" id="ARBA00023136"/>
    </source>
</evidence>